<dbReference type="PANTHER" id="PTHR30469:SF38">
    <property type="entry name" value="HLYD FAMILY SECRETION PROTEIN"/>
    <property type="match status" value="1"/>
</dbReference>
<dbReference type="Gene3D" id="1.10.287.470">
    <property type="entry name" value="Helix hairpin bin"/>
    <property type="match status" value="1"/>
</dbReference>
<dbReference type="GO" id="GO:1990281">
    <property type="term" value="C:efflux pump complex"/>
    <property type="evidence" value="ECO:0007669"/>
    <property type="project" value="TreeGrafter"/>
</dbReference>
<dbReference type="STRING" id="1121448.DGI_0183"/>
<dbReference type="eggNOG" id="COG0845">
    <property type="taxonomic scope" value="Bacteria"/>
</dbReference>
<dbReference type="AlphaFoldDB" id="T2G6D1"/>
<keyword evidence="3" id="KW-1133">Transmembrane helix</keyword>
<dbReference type="Gene3D" id="2.40.50.100">
    <property type="match status" value="1"/>
</dbReference>
<protein>
    <submittedName>
        <fullName evidence="5">Putative efflux transporter, RND family, MFP subunit</fullName>
    </submittedName>
</protein>
<evidence type="ECO:0000256" key="3">
    <source>
        <dbReference type="SAM" id="Phobius"/>
    </source>
</evidence>
<feature type="transmembrane region" description="Helical" evidence="3">
    <location>
        <begin position="44"/>
        <end position="67"/>
    </location>
</feature>
<sequence length="408" mass="43881">MTLGICFSHARHSLLQASCIVPHSSYAKVAFIMRCPNLFRIPRIPYFVFLHCACLACLALTAAWALAQPPGAPPAKVVTEKAVAGRINPTQTFIGTVYFPEVAKVAAEVSGRVETLDIETGSRVKQGQRLVALSTDIAAKELESSRASHQRLLSQLEIARIELGRMEQLIKTRTVAMQEYDQARFLVQRLEREAESLEASADLLQIKLQKAQPTAPFDGVVLERHAGRGEWLSPGTAIATIARDDYVEVLVELPARMLAFVPMGGELRMTAGGRERAGTVIAIIPAGNVATRTFPLKLHVADVGGPPMPLVQGMEALVDVPSGDQVDAVLVPRDAVILTQGRHVLWVNAQGAAAPVPVDVLAYKGRQAAVRALENGGVLHDGVDVVIKGNERLRPGQPLDIVPASAPQ</sequence>
<proteinExistence type="inferred from homology"/>
<keyword evidence="6" id="KW-1185">Reference proteome</keyword>
<dbReference type="InterPro" id="IPR058647">
    <property type="entry name" value="BSH_CzcB-like"/>
</dbReference>
<dbReference type="KEGG" id="dgg:DGI_0183"/>
<gene>
    <name evidence="5" type="ORF">DGI_0183</name>
</gene>
<feature type="coiled-coil region" evidence="2">
    <location>
        <begin position="139"/>
        <end position="207"/>
    </location>
</feature>
<dbReference type="Proteomes" id="UP000016587">
    <property type="component" value="Chromosome"/>
</dbReference>
<comment type="similarity">
    <text evidence="1">Belongs to the membrane fusion protein (MFP) (TC 8.A.1) family.</text>
</comment>
<organism evidence="5 6">
    <name type="scientific">Megalodesulfovibrio gigas (strain ATCC 19364 / DSM 1382 / NCIMB 9332 / VKM B-1759)</name>
    <name type="common">Desulfovibrio gigas</name>
    <dbReference type="NCBI Taxonomy" id="1121448"/>
    <lineage>
        <taxon>Bacteria</taxon>
        <taxon>Pseudomonadati</taxon>
        <taxon>Thermodesulfobacteriota</taxon>
        <taxon>Desulfovibrionia</taxon>
        <taxon>Desulfovibrionales</taxon>
        <taxon>Desulfovibrionaceae</taxon>
        <taxon>Megalodesulfovibrio</taxon>
    </lineage>
</organism>
<keyword evidence="3" id="KW-0472">Membrane</keyword>
<keyword evidence="2" id="KW-0175">Coiled coil</keyword>
<dbReference type="InterPro" id="IPR006143">
    <property type="entry name" value="RND_pump_MFP"/>
</dbReference>
<evidence type="ECO:0000256" key="1">
    <source>
        <dbReference type="ARBA" id="ARBA00009477"/>
    </source>
</evidence>
<dbReference type="EMBL" id="CP006585">
    <property type="protein sequence ID" value="AGW12120.1"/>
    <property type="molecule type" value="Genomic_DNA"/>
</dbReference>
<dbReference type="Gene3D" id="2.40.30.170">
    <property type="match status" value="1"/>
</dbReference>
<dbReference type="GO" id="GO:0015562">
    <property type="term" value="F:efflux transmembrane transporter activity"/>
    <property type="evidence" value="ECO:0007669"/>
    <property type="project" value="TreeGrafter"/>
</dbReference>
<reference evidence="6" key="2">
    <citation type="submission" date="2013-07" db="EMBL/GenBank/DDBJ databases">
        <authorList>
            <person name="Morais-Silva F.O."/>
            <person name="Rezende A.M."/>
            <person name="Pimentel C."/>
            <person name="Resende D.M."/>
            <person name="Santos C.I."/>
            <person name="Clemente C."/>
            <person name="de Oliveira L.M."/>
            <person name="da Silva S.M."/>
            <person name="Costa D.A."/>
            <person name="Varela-Raposo A."/>
            <person name="Horacio E.C.A."/>
            <person name="Matos M."/>
            <person name="Flores O."/>
            <person name="Ruiz J.C."/>
            <person name="Rodrigues-Pousada C."/>
        </authorList>
    </citation>
    <scope>NUCLEOTIDE SEQUENCE [LARGE SCALE GENOMIC DNA]</scope>
    <source>
        <strain evidence="6">ATCC 19364 / DSM 1382 / NCIMB 9332 / VKM B-1759</strain>
    </source>
</reference>
<dbReference type="PANTHER" id="PTHR30469">
    <property type="entry name" value="MULTIDRUG RESISTANCE PROTEIN MDTA"/>
    <property type="match status" value="1"/>
</dbReference>
<evidence type="ECO:0000256" key="2">
    <source>
        <dbReference type="SAM" id="Coils"/>
    </source>
</evidence>
<dbReference type="Pfam" id="PF25973">
    <property type="entry name" value="BSH_CzcB"/>
    <property type="match status" value="1"/>
</dbReference>
<dbReference type="Gene3D" id="2.40.420.20">
    <property type="match status" value="1"/>
</dbReference>
<evidence type="ECO:0000313" key="5">
    <source>
        <dbReference type="EMBL" id="AGW12120.1"/>
    </source>
</evidence>
<dbReference type="PATRIC" id="fig|1121448.10.peg.186"/>
<keyword evidence="3" id="KW-0812">Transmembrane</keyword>
<evidence type="ECO:0000313" key="6">
    <source>
        <dbReference type="Proteomes" id="UP000016587"/>
    </source>
</evidence>
<name>T2G6D1_MEGG1</name>
<dbReference type="HOGENOM" id="CLU_018816_1_2_7"/>
<reference evidence="5 6" key="1">
    <citation type="journal article" date="2013" name="J. Bacteriol.">
        <title>Roles of HynAB and Ech, the only two hydrogenases found in the model sulfate reducer Desulfovibrio gigas.</title>
        <authorList>
            <person name="Morais-Silva F.O."/>
            <person name="Santos C.I."/>
            <person name="Rodrigues R."/>
            <person name="Pereira I.A."/>
            <person name="Rodrigues-Pousada C."/>
        </authorList>
    </citation>
    <scope>NUCLEOTIDE SEQUENCE [LARGE SCALE GENOMIC DNA]</scope>
    <source>
        <strain evidence="6">ATCC 19364 / DSM 1382 / NCIMB 9332 / VKM B-1759</strain>
    </source>
</reference>
<evidence type="ECO:0000259" key="4">
    <source>
        <dbReference type="Pfam" id="PF25973"/>
    </source>
</evidence>
<feature type="domain" description="CzcB-like barrel-sandwich hybrid" evidence="4">
    <location>
        <begin position="102"/>
        <end position="242"/>
    </location>
</feature>
<accession>T2G6D1</accession>
<dbReference type="NCBIfam" id="TIGR01730">
    <property type="entry name" value="RND_mfp"/>
    <property type="match status" value="1"/>
</dbReference>
<dbReference type="SUPFAM" id="SSF111369">
    <property type="entry name" value="HlyD-like secretion proteins"/>
    <property type="match status" value="1"/>
</dbReference>